<evidence type="ECO:0000313" key="2">
    <source>
        <dbReference type="Proteomes" id="UP000664940"/>
    </source>
</evidence>
<gene>
    <name evidence="1" type="ORF">HJG60_007919</name>
</gene>
<dbReference type="Proteomes" id="UP000664940">
    <property type="component" value="Unassembled WGS sequence"/>
</dbReference>
<dbReference type="AlphaFoldDB" id="A0A834BE31"/>
<comment type="caution">
    <text evidence="1">The sequence shown here is derived from an EMBL/GenBank/DDBJ whole genome shotgun (WGS) entry which is preliminary data.</text>
</comment>
<evidence type="ECO:0000313" key="1">
    <source>
        <dbReference type="EMBL" id="KAF6130998.1"/>
    </source>
</evidence>
<organism evidence="1 2">
    <name type="scientific">Phyllostomus discolor</name>
    <name type="common">pale spear-nosed bat</name>
    <dbReference type="NCBI Taxonomy" id="89673"/>
    <lineage>
        <taxon>Eukaryota</taxon>
        <taxon>Metazoa</taxon>
        <taxon>Chordata</taxon>
        <taxon>Craniata</taxon>
        <taxon>Vertebrata</taxon>
        <taxon>Euteleostomi</taxon>
        <taxon>Mammalia</taxon>
        <taxon>Eutheria</taxon>
        <taxon>Laurasiatheria</taxon>
        <taxon>Chiroptera</taxon>
        <taxon>Yangochiroptera</taxon>
        <taxon>Phyllostomidae</taxon>
        <taxon>Phyllostominae</taxon>
        <taxon>Phyllostomus</taxon>
    </lineage>
</organism>
<name>A0A834BE31_9CHIR</name>
<sequence length="123" mass="13768">MGLPFDPAISLPEISPKNPQTPIQKNLCIPMFIAAIYTIAKCWKQTKCPSVDEWIKKLVYLHNGILCNRKKEKGTPTPYNSMYGTGDYYAKSGVSNSFSLRPHQLCGCLQRAKCNLSSLTVKK</sequence>
<proteinExistence type="predicted"/>
<accession>A0A834BE31</accession>
<dbReference type="EMBL" id="JABVXQ010000001">
    <property type="protein sequence ID" value="KAF6130998.1"/>
    <property type="molecule type" value="Genomic_DNA"/>
</dbReference>
<reference evidence="1 2" key="1">
    <citation type="journal article" date="2020" name="Nature">
        <title>Six reference-quality genomes reveal evolution of bat adaptations.</title>
        <authorList>
            <person name="Jebb D."/>
            <person name="Huang Z."/>
            <person name="Pippel M."/>
            <person name="Hughes G.M."/>
            <person name="Lavrichenko K."/>
            <person name="Devanna P."/>
            <person name="Winkler S."/>
            <person name="Jermiin L.S."/>
            <person name="Skirmuntt E.C."/>
            <person name="Katzourakis A."/>
            <person name="Burkitt-Gray L."/>
            <person name="Ray D.A."/>
            <person name="Sullivan K.A.M."/>
            <person name="Roscito J.G."/>
            <person name="Kirilenko B.M."/>
            <person name="Davalos L.M."/>
            <person name="Corthals A.P."/>
            <person name="Power M.L."/>
            <person name="Jones G."/>
            <person name="Ransome R.D."/>
            <person name="Dechmann D.K.N."/>
            <person name="Locatelli A.G."/>
            <person name="Puechmaille S.J."/>
            <person name="Fedrigo O."/>
            <person name="Jarvis E.D."/>
            <person name="Hiller M."/>
            <person name="Vernes S.C."/>
            <person name="Myers E.W."/>
            <person name="Teeling E.C."/>
        </authorList>
    </citation>
    <scope>NUCLEOTIDE SEQUENCE [LARGE SCALE GENOMIC DNA]</scope>
    <source>
        <strain evidence="1">Bat1K_MPI-CBG_1</strain>
    </source>
</reference>
<protein>
    <submittedName>
        <fullName evidence="1">Uncharacterized protein</fullName>
    </submittedName>
</protein>